<dbReference type="EMBL" id="VDUZ01000002">
    <property type="protein sequence ID" value="TXL81930.1"/>
    <property type="molecule type" value="Genomic_DNA"/>
</dbReference>
<evidence type="ECO:0000313" key="2">
    <source>
        <dbReference type="Proteomes" id="UP000321638"/>
    </source>
</evidence>
<sequence length="115" mass="12504">MMLNHGAVVVGLTMLAMVAPPDGWLGSCAQAHDDHDWIAKGGYRSPLTNEWCCGKEDCVPIPANQVEPTAPGWLIAPTGEVVPYVDTLPSEDGRFWRCHQPNGVRRCFFAPPGMS</sequence>
<accession>A0A5C8PVN1</accession>
<protein>
    <submittedName>
        <fullName evidence="1">Uncharacterized protein</fullName>
    </submittedName>
</protein>
<reference evidence="1 2" key="1">
    <citation type="submission" date="2019-06" db="EMBL/GenBank/DDBJ databases">
        <title>New taxonomy in bacterial strain CC-CFT640, isolated from vineyard.</title>
        <authorList>
            <person name="Lin S.-Y."/>
            <person name="Tsai C.-F."/>
            <person name="Young C.-C."/>
        </authorList>
    </citation>
    <scope>NUCLEOTIDE SEQUENCE [LARGE SCALE GENOMIC DNA]</scope>
    <source>
        <strain evidence="1 2">CC-CFT640</strain>
    </source>
</reference>
<name>A0A5C8PVN1_9HYPH</name>
<evidence type="ECO:0000313" key="1">
    <source>
        <dbReference type="EMBL" id="TXL81930.1"/>
    </source>
</evidence>
<dbReference type="RefSeq" id="WP_147845285.1">
    <property type="nucleotide sequence ID" value="NZ_DATAJT010000018.1"/>
</dbReference>
<dbReference type="AlphaFoldDB" id="A0A5C8PVN1"/>
<gene>
    <name evidence="1" type="ORF">FHP25_02360</name>
</gene>
<proteinExistence type="predicted"/>
<comment type="caution">
    <text evidence="1">The sequence shown here is derived from an EMBL/GenBank/DDBJ whole genome shotgun (WGS) entry which is preliminary data.</text>
</comment>
<organism evidence="1 2">
    <name type="scientific">Vineibacter terrae</name>
    <dbReference type="NCBI Taxonomy" id="2586908"/>
    <lineage>
        <taxon>Bacteria</taxon>
        <taxon>Pseudomonadati</taxon>
        <taxon>Pseudomonadota</taxon>
        <taxon>Alphaproteobacteria</taxon>
        <taxon>Hyphomicrobiales</taxon>
        <taxon>Vineibacter</taxon>
    </lineage>
</organism>
<dbReference type="OrthoDB" id="8420641at2"/>
<dbReference type="Proteomes" id="UP000321638">
    <property type="component" value="Unassembled WGS sequence"/>
</dbReference>
<keyword evidence="2" id="KW-1185">Reference proteome</keyword>